<dbReference type="FunCoup" id="A0A1Y2DHU7">
    <property type="interactions" value="60"/>
</dbReference>
<dbReference type="InParanoid" id="A0A1Y2DHU7"/>
<evidence type="ECO:0000256" key="2">
    <source>
        <dbReference type="ARBA" id="ARBA00022490"/>
    </source>
</evidence>
<evidence type="ECO:0000256" key="5">
    <source>
        <dbReference type="ARBA" id="ARBA00061049"/>
    </source>
</evidence>
<dbReference type="Proteomes" id="UP000193467">
    <property type="component" value="Unassembled WGS sequence"/>
</dbReference>
<name>A0A1Y2DHU7_9BASI</name>
<evidence type="ECO:0000256" key="1">
    <source>
        <dbReference type="ARBA" id="ARBA00004245"/>
    </source>
</evidence>
<dbReference type="GO" id="GO:0005856">
    <property type="term" value="C:cytoskeleton"/>
    <property type="evidence" value="ECO:0007669"/>
    <property type="project" value="UniProtKB-SubCell"/>
</dbReference>
<comment type="caution">
    <text evidence="7">The sequence shown here is derived from an EMBL/GenBank/DDBJ whole genome shotgun (WGS) entry which is preliminary data.</text>
</comment>
<evidence type="ECO:0000313" key="8">
    <source>
        <dbReference type="Proteomes" id="UP000193467"/>
    </source>
</evidence>
<feature type="domain" description="Rab-GAP TBC" evidence="6">
    <location>
        <begin position="59"/>
        <end position="276"/>
    </location>
</feature>
<keyword evidence="2" id="KW-0963">Cytoplasm</keyword>
<dbReference type="InterPro" id="IPR000195">
    <property type="entry name" value="Rab-GAP-TBC_dom"/>
</dbReference>
<evidence type="ECO:0000256" key="4">
    <source>
        <dbReference type="ARBA" id="ARBA00023306"/>
    </source>
</evidence>
<sequence length="346" mass="38483">MSSSLEAPPHSSSSSTAELEPFLAILCPSTPPNTTTNTNQRLTQLRQLILLESLPKHPAQAASIRPLVWKLLLRLNLLPQDVHHDIHPLLDSQTYLDLVSRSASPMFSKIRNDTFRTLATDLEFRQRVGEERLVRCLEAFVWRQLDSAANEAAGLHSPSSAPPTIDPGTPYVQGMNVLAAPFLYVLPTELEAFACFCSFIEVQAPRYVRPTLEGVHLGLQLVDRCLSCVDTQLYTHLLSHNLTAELYAFPSLLTFSASTPPLGEVLELWDFLLAWGVGLNVLCVVAQVVIMKDELMRSSSPMKLLRTFPPLKSREIIPLAVQSVGDLDSELYSAVVRHPWDDELVL</sequence>
<dbReference type="OrthoDB" id="10263206at2759"/>
<dbReference type="PANTHER" id="PTHR22957">
    <property type="entry name" value="TBC1 DOMAIN FAMILY MEMBER GTPASE-ACTIVATING PROTEIN"/>
    <property type="match status" value="1"/>
</dbReference>
<dbReference type="SUPFAM" id="SSF47923">
    <property type="entry name" value="Ypt/Rab-GAP domain of gyp1p"/>
    <property type="match status" value="3"/>
</dbReference>
<evidence type="ECO:0000259" key="6">
    <source>
        <dbReference type="PROSITE" id="PS50086"/>
    </source>
</evidence>
<keyword evidence="4" id="KW-0131">Cell cycle</keyword>
<reference evidence="7 8" key="1">
    <citation type="submission" date="2016-07" db="EMBL/GenBank/DDBJ databases">
        <title>Pervasive Adenine N6-methylation of Active Genes in Fungi.</title>
        <authorList>
            <consortium name="DOE Joint Genome Institute"/>
            <person name="Mondo S.J."/>
            <person name="Dannebaum R.O."/>
            <person name="Kuo R.C."/>
            <person name="Labutti K."/>
            <person name="Haridas S."/>
            <person name="Kuo A."/>
            <person name="Salamov A."/>
            <person name="Ahrendt S.R."/>
            <person name="Lipzen A."/>
            <person name="Sullivan W."/>
            <person name="Andreopoulos W.B."/>
            <person name="Clum A."/>
            <person name="Lindquist E."/>
            <person name="Daum C."/>
            <person name="Ramamoorthy G.K."/>
            <person name="Gryganskyi A."/>
            <person name="Culley D."/>
            <person name="Magnuson J.K."/>
            <person name="James T.Y."/>
            <person name="O'Malley M.A."/>
            <person name="Stajich J.E."/>
            <person name="Spatafora J.W."/>
            <person name="Visel A."/>
            <person name="Grigoriev I.V."/>
        </authorList>
    </citation>
    <scope>NUCLEOTIDE SEQUENCE [LARGE SCALE GENOMIC DNA]</scope>
    <source>
        <strain evidence="7 8">62-1032</strain>
    </source>
</reference>
<evidence type="ECO:0000313" key="7">
    <source>
        <dbReference type="EMBL" id="ORY58694.1"/>
    </source>
</evidence>
<organism evidence="7 8">
    <name type="scientific">Leucosporidium creatinivorum</name>
    <dbReference type="NCBI Taxonomy" id="106004"/>
    <lineage>
        <taxon>Eukaryota</taxon>
        <taxon>Fungi</taxon>
        <taxon>Dikarya</taxon>
        <taxon>Basidiomycota</taxon>
        <taxon>Pucciniomycotina</taxon>
        <taxon>Microbotryomycetes</taxon>
        <taxon>Leucosporidiales</taxon>
        <taxon>Leucosporidium</taxon>
    </lineage>
</organism>
<dbReference type="PANTHER" id="PTHR22957:SF263">
    <property type="entry name" value="MITOTIC CHECK POINT PROTEIN BUB2"/>
    <property type="match status" value="1"/>
</dbReference>
<dbReference type="GO" id="GO:0005096">
    <property type="term" value="F:GTPase activator activity"/>
    <property type="evidence" value="ECO:0007669"/>
    <property type="project" value="TreeGrafter"/>
</dbReference>
<keyword evidence="3" id="KW-0206">Cytoskeleton</keyword>
<comment type="similarity">
    <text evidence="5">Belongs to the BUB2 family.</text>
</comment>
<comment type="subcellular location">
    <subcellularLocation>
        <location evidence="1">Cytoplasm</location>
        <location evidence="1">Cytoskeleton</location>
    </subcellularLocation>
</comment>
<keyword evidence="8" id="KW-1185">Reference proteome</keyword>
<dbReference type="EMBL" id="MCGR01000078">
    <property type="protein sequence ID" value="ORY58694.1"/>
    <property type="molecule type" value="Genomic_DNA"/>
</dbReference>
<evidence type="ECO:0000256" key="3">
    <source>
        <dbReference type="ARBA" id="ARBA00023212"/>
    </source>
</evidence>
<dbReference type="STRING" id="106004.A0A1Y2DHU7"/>
<dbReference type="AlphaFoldDB" id="A0A1Y2DHU7"/>
<proteinExistence type="inferred from homology"/>
<dbReference type="SMART" id="SM00164">
    <property type="entry name" value="TBC"/>
    <property type="match status" value="1"/>
</dbReference>
<dbReference type="InterPro" id="IPR035969">
    <property type="entry name" value="Rab-GAP_TBC_sf"/>
</dbReference>
<dbReference type="Gene3D" id="1.10.472.80">
    <property type="entry name" value="Ypt/Rab-GAP domain of gyp1p, domain 3"/>
    <property type="match status" value="1"/>
</dbReference>
<dbReference type="Gene3D" id="1.10.8.270">
    <property type="entry name" value="putative rabgap domain of human tbc1 domain family member 14 like domains"/>
    <property type="match status" value="1"/>
</dbReference>
<dbReference type="FunFam" id="1.10.8.270:FF:000035">
    <property type="entry name" value="Cell cycle arrest protein BUB2"/>
    <property type="match status" value="1"/>
</dbReference>
<accession>A0A1Y2DHU7</accession>
<protein>
    <submittedName>
        <fullName evidence="7">Rab-GTPase-TBC domain-domain-containing protein</fullName>
    </submittedName>
</protein>
<dbReference type="PROSITE" id="PS50086">
    <property type="entry name" value="TBC_RABGAP"/>
    <property type="match status" value="1"/>
</dbReference>
<dbReference type="Pfam" id="PF00566">
    <property type="entry name" value="RabGAP-TBC"/>
    <property type="match status" value="1"/>
</dbReference>
<gene>
    <name evidence="7" type="ORF">BCR35DRAFT_295844</name>
</gene>